<feature type="region of interest" description="Disordered" evidence="1">
    <location>
        <begin position="78"/>
        <end position="104"/>
    </location>
</feature>
<dbReference type="GeneID" id="55816790"/>
<dbReference type="EMBL" id="MT024868">
    <property type="protein sequence ID" value="QIN94398.1"/>
    <property type="molecule type" value="Genomic_DNA"/>
</dbReference>
<accession>A0A6G8R365</accession>
<keyword evidence="3" id="KW-1185">Reference proteome</keyword>
<dbReference type="Proteomes" id="UP000500909">
    <property type="component" value="Segment"/>
</dbReference>
<dbReference type="KEGG" id="vg:55816790"/>
<evidence type="ECO:0000313" key="2">
    <source>
        <dbReference type="EMBL" id="QIN94398.1"/>
    </source>
</evidence>
<evidence type="ECO:0000313" key="3">
    <source>
        <dbReference type="Proteomes" id="UP000500909"/>
    </source>
</evidence>
<protein>
    <submittedName>
        <fullName evidence="2">Uncharacterized protein</fullName>
    </submittedName>
</protein>
<dbReference type="RefSeq" id="YP_009887335.1">
    <property type="nucleotide sequence ID" value="NC_049498.1"/>
</dbReference>
<proteinExistence type="predicted"/>
<gene>
    <name evidence="2" type="primary">69</name>
    <name evidence="2" type="ORF">SEA_ABBA_69</name>
</gene>
<sequence>MSKLIEKRIASATSKLNAAYPGLKISLTDLGAGDADIRLVAKHGRATVADATLDRSFGVRELVAEGEQLIATSFGMAPAAEEQDDETAQGRAAEDPEPLLADTSPDEDEIDAEIVGGDPRDDVIDQGFAARMAEQVDRSISQAMHGTRHGVLALNIDVAVRFVDLQTAHVLIFGGDRLSVATTQELAIHAIAELVGDFASWGYLNSWQEPGKHAVTVQMRRLS</sequence>
<organism evidence="2 3">
    <name type="scientific">Arthrobacter phage Abba</name>
    <dbReference type="NCBI Taxonomy" id="2713256"/>
    <lineage>
        <taxon>Viruses</taxon>
        <taxon>Duplodnaviria</taxon>
        <taxon>Heunggongvirae</taxon>
        <taxon>Uroviricota</taxon>
        <taxon>Caudoviricetes</taxon>
        <taxon>Berryhillviridae</taxon>
        <taxon>Ayohtrevirus</taxon>
        <taxon>Ayohtrevirus abba</taxon>
    </lineage>
</organism>
<reference evidence="2 3" key="1">
    <citation type="submission" date="2020-02" db="EMBL/GenBank/DDBJ databases">
        <authorList>
            <person name="Bojorquez D.A."/>
            <person name="Alcantara J.K.D.L."/>
            <person name="Arambulo J.M.L."/>
            <person name="Budzinski C.A."/>
            <person name="Campbell G.A."/>
            <person name="Dosanjh M.K."/>
            <person name="Gallardo M.A."/>
            <person name="Huang C."/>
            <person name="Nguyen N."/>
            <person name="Yee O.M."/>
            <person name="Ngo R.T."/>
            <person name="Kapinos A."/>
            <person name="Freise A.C."/>
            <person name="Reddi K."/>
            <person name="Moberg-Parker J."/>
            <person name="Garlena R.A."/>
            <person name="Russell D.A."/>
            <person name="Pope W.H."/>
            <person name="Jacobs-Sera D."/>
            <person name="Hatfull G.F."/>
        </authorList>
    </citation>
    <scope>NUCLEOTIDE SEQUENCE [LARGE SCALE GENOMIC DNA]</scope>
</reference>
<name>A0A6G8R365_9CAUD</name>
<evidence type="ECO:0000256" key="1">
    <source>
        <dbReference type="SAM" id="MobiDB-lite"/>
    </source>
</evidence>